<organism evidence="2 3">
    <name type="scientific">Parasynechococcus marenigrum (strain WH8102)</name>
    <dbReference type="NCBI Taxonomy" id="84588"/>
    <lineage>
        <taxon>Bacteria</taxon>
        <taxon>Bacillati</taxon>
        <taxon>Cyanobacteriota</taxon>
        <taxon>Cyanophyceae</taxon>
        <taxon>Synechococcales</taxon>
        <taxon>Prochlorococcaceae</taxon>
        <taxon>Parasynechococcus</taxon>
        <taxon>Parasynechococcus marenigrum</taxon>
    </lineage>
</organism>
<dbReference type="Proteomes" id="UP000001422">
    <property type="component" value="Chromosome"/>
</dbReference>
<dbReference type="STRING" id="84588.SYNW0580"/>
<reference evidence="2 3" key="1">
    <citation type="journal article" date="2003" name="Nature">
        <title>The genome of a motile marine Synechococcus.</title>
        <authorList>
            <person name="Palenik B."/>
            <person name="Brahamsha B."/>
            <person name="Larimer F."/>
            <person name="Land M."/>
            <person name="Hauser L."/>
            <person name="Chain P."/>
            <person name="Lamerdin J."/>
            <person name="Regala W."/>
            <person name="Allen E.A."/>
            <person name="McCarren J."/>
            <person name="Paulsen I."/>
            <person name="Dufresne A."/>
            <person name="Partensky F."/>
            <person name="Webb E."/>
            <person name="Waterbury J."/>
        </authorList>
    </citation>
    <scope>NUCLEOTIDE SEQUENCE [LARGE SCALE GENOMIC DNA]</scope>
    <source>
        <strain evidence="2 3">WH8102</strain>
    </source>
</reference>
<evidence type="ECO:0000259" key="1">
    <source>
        <dbReference type="Pfam" id="PF01909"/>
    </source>
</evidence>
<dbReference type="Gene3D" id="3.30.460.10">
    <property type="entry name" value="Beta Polymerase, domain 2"/>
    <property type="match status" value="1"/>
</dbReference>
<keyword evidence="3" id="KW-1185">Reference proteome</keyword>
<feature type="domain" description="Polymerase nucleotidyl transferase" evidence="1">
    <location>
        <begin position="28"/>
        <end position="65"/>
    </location>
</feature>
<dbReference type="HOGENOM" id="CLU_2132303_0_0_3"/>
<dbReference type="EMBL" id="BX569690">
    <property type="protein sequence ID" value="CAE07095.1"/>
    <property type="molecule type" value="Genomic_DNA"/>
</dbReference>
<protein>
    <recommendedName>
        <fullName evidence="1">Polymerase nucleotidyl transferase domain-containing protein</fullName>
    </recommendedName>
</protein>
<name>Q7U8N4_PARMW</name>
<dbReference type="eggNOG" id="ENOG503231U">
    <property type="taxonomic scope" value="Bacteria"/>
</dbReference>
<accession>Q7U8N4</accession>
<evidence type="ECO:0000313" key="3">
    <source>
        <dbReference type="Proteomes" id="UP000001422"/>
    </source>
</evidence>
<proteinExistence type="predicted"/>
<sequence length="113" mass="12479">MGMTVADIRRRKQAERLKGLHQHASLVLAEHPGGSLWLFGSWARGDWDGFSDVDVLAVAPSRGEANRLAEAVLEAGMADDVLALTAQEWQQRRTGDDPYWSAIGRDALRLNQP</sequence>
<dbReference type="GO" id="GO:0016779">
    <property type="term" value="F:nucleotidyltransferase activity"/>
    <property type="evidence" value="ECO:0007669"/>
    <property type="project" value="InterPro"/>
</dbReference>
<dbReference type="KEGG" id="syw:SYNW0580"/>
<dbReference type="CDD" id="cd05403">
    <property type="entry name" value="NT_KNTase_like"/>
    <property type="match status" value="1"/>
</dbReference>
<dbReference type="AlphaFoldDB" id="Q7U8N4"/>
<evidence type="ECO:0000313" key="2">
    <source>
        <dbReference type="EMBL" id="CAE07095.1"/>
    </source>
</evidence>
<gene>
    <name evidence="2" type="ordered locus">SYNW0580</name>
</gene>
<dbReference type="InterPro" id="IPR002934">
    <property type="entry name" value="Polymerase_NTP_transf_dom"/>
</dbReference>
<dbReference type="InterPro" id="IPR043519">
    <property type="entry name" value="NT_sf"/>
</dbReference>
<dbReference type="Pfam" id="PF01909">
    <property type="entry name" value="NTP_transf_2"/>
    <property type="match status" value="1"/>
</dbReference>
<dbReference type="SUPFAM" id="SSF81301">
    <property type="entry name" value="Nucleotidyltransferase"/>
    <property type="match status" value="1"/>
</dbReference>